<dbReference type="SUPFAM" id="SSF64182">
    <property type="entry name" value="DHH phosphoesterases"/>
    <property type="match status" value="1"/>
</dbReference>
<reference evidence="4" key="1">
    <citation type="journal article" date="2008" name="J. Bacteriol.">
        <title>Genome sequence of Thermofilum pendens reveals an exceptional loss of biosynthetic pathways without genome reduction.</title>
        <authorList>
            <person name="Anderson I."/>
            <person name="Rodriguez J."/>
            <person name="Susanti D."/>
            <person name="Porat I."/>
            <person name="Reich C."/>
            <person name="Ulrich L.E."/>
            <person name="Elkins J.G."/>
            <person name="Mavromatis K."/>
            <person name="Lykidis A."/>
            <person name="Kim E."/>
            <person name="Thompson L.S."/>
            <person name="Nolan M."/>
            <person name="Land M."/>
            <person name="Copeland A."/>
            <person name="Lapidus A."/>
            <person name="Lucas S."/>
            <person name="Detter C."/>
            <person name="Zhulin I.B."/>
            <person name="Olsen G.J."/>
            <person name="Whitman W."/>
            <person name="Mukhopadhyay B."/>
            <person name="Bristow J."/>
            <person name="Kyrpides N."/>
        </authorList>
    </citation>
    <scope>NUCLEOTIDE SEQUENCE [LARGE SCALE GENOMIC DNA]</scope>
    <source>
        <strain evidence="4">DSM 2475 / Hrk 5</strain>
    </source>
</reference>
<dbReference type="AlphaFoldDB" id="A1S0D5"/>
<dbReference type="InterPro" id="IPR052968">
    <property type="entry name" value="Nucleotide_metab_enz"/>
</dbReference>
<evidence type="ECO:0000313" key="4">
    <source>
        <dbReference type="Proteomes" id="UP000000641"/>
    </source>
</evidence>
<dbReference type="EnsemblBacteria" id="ABL78915">
    <property type="protein sequence ID" value="ABL78915"/>
    <property type="gene ID" value="Tpen_1518"/>
</dbReference>
<dbReference type="InterPro" id="IPR001667">
    <property type="entry name" value="DDH_dom"/>
</dbReference>
<dbReference type="STRING" id="368408.Tpen_1518"/>
<dbReference type="Proteomes" id="UP000000641">
    <property type="component" value="Chromosome"/>
</dbReference>
<name>A1S0D5_THEPD</name>
<proteinExistence type="predicted"/>
<feature type="domain" description="DHHA1" evidence="2">
    <location>
        <begin position="227"/>
        <end position="308"/>
    </location>
</feature>
<dbReference type="GO" id="GO:0003676">
    <property type="term" value="F:nucleic acid binding"/>
    <property type="evidence" value="ECO:0007669"/>
    <property type="project" value="InterPro"/>
</dbReference>
<dbReference type="InterPro" id="IPR038763">
    <property type="entry name" value="DHH_sf"/>
</dbReference>
<dbReference type="PANTHER" id="PTHR42146:SF1">
    <property type="entry name" value="OLIGORIBONUCLEASE NRNB"/>
    <property type="match status" value="1"/>
</dbReference>
<dbReference type="RefSeq" id="WP_011753180.1">
    <property type="nucleotide sequence ID" value="NC_008698.1"/>
</dbReference>
<evidence type="ECO:0000259" key="1">
    <source>
        <dbReference type="Pfam" id="PF01368"/>
    </source>
</evidence>
<feature type="domain" description="DDH" evidence="1">
    <location>
        <begin position="4"/>
        <end position="116"/>
    </location>
</feature>
<dbReference type="HOGENOM" id="CLU_071985_0_0_2"/>
<protein>
    <submittedName>
        <fullName evidence="3">Phosphoesterase, DHHA1</fullName>
    </submittedName>
</protein>
<accession>A1S0D5</accession>
<dbReference type="Gene3D" id="3.10.310.30">
    <property type="match status" value="1"/>
</dbReference>
<dbReference type="Pfam" id="PF02272">
    <property type="entry name" value="DHHA1"/>
    <property type="match status" value="1"/>
</dbReference>
<organism evidence="3 4">
    <name type="scientific">Thermofilum pendens (strain DSM 2475 / Hrk 5)</name>
    <dbReference type="NCBI Taxonomy" id="368408"/>
    <lineage>
        <taxon>Archaea</taxon>
        <taxon>Thermoproteota</taxon>
        <taxon>Thermoprotei</taxon>
        <taxon>Thermofilales</taxon>
        <taxon>Thermofilaceae</taxon>
        <taxon>Thermofilum</taxon>
    </lineage>
</organism>
<dbReference type="eggNOG" id="arCOG00424">
    <property type="taxonomic scope" value="Archaea"/>
</dbReference>
<dbReference type="InterPro" id="IPR003156">
    <property type="entry name" value="DHHA1_dom"/>
</dbReference>
<dbReference type="EMBL" id="CP000505">
    <property type="protein sequence ID" value="ABL78915.1"/>
    <property type="molecule type" value="Genomic_DNA"/>
</dbReference>
<evidence type="ECO:0000259" key="2">
    <source>
        <dbReference type="Pfam" id="PF02272"/>
    </source>
</evidence>
<gene>
    <name evidence="3" type="ordered locus">Tpen_1518</name>
</gene>
<sequence length="312" mass="33354">MAGVILAHGDSDGVTAAAIAKSVYRDAEVFFTHPVGLAKDLEEFARGRSPVIILDVAVDEAGAPRLAEVLRSLGAEVVYVDHHPGGEALEKIRVPGVRVVHEEGPCAAELAYRFFKPPREMSRVALYGAIGDHALGTAWVAEALEEWDLKTLFFDAGVLVLALEALGRDYESKRRVVDLLAGGGVPSREKSLVELAARQSLLNEELRVRVREKALVVGQVAYVMDPGGSLGTAAFYARVERGVKVGVAVERRGETCVMSLRSTGGVDLNALLRRIAPRHGGHGGGHRQAAGARIPCGELEKFLAELAASLDR</sequence>
<keyword evidence="4" id="KW-1185">Reference proteome</keyword>
<dbReference type="KEGG" id="tpe:Tpen_1518"/>
<dbReference type="Pfam" id="PF01368">
    <property type="entry name" value="DHH"/>
    <property type="match status" value="1"/>
</dbReference>
<dbReference type="GeneID" id="4601114"/>
<evidence type="ECO:0000313" key="3">
    <source>
        <dbReference type="EMBL" id="ABL78915.1"/>
    </source>
</evidence>
<dbReference type="PANTHER" id="PTHR42146">
    <property type="entry name" value="3',5'-CYCLIC-NUCLEOTIDE PHOSPHODIESTERASE"/>
    <property type="match status" value="1"/>
</dbReference>